<feature type="binding site" evidence="13">
    <location>
        <position position="30"/>
    </location>
    <ligand>
        <name>Zn(2+)</name>
        <dbReference type="ChEBI" id="CHEBI:29105"/>
    </ligand>
</feature>
<keyword evidence="8 13" id="KW-0862">Zinc</keyword>
<name>A0A5C6TVJ7_9SPHN</name>
<feature type="binding site" evidence="13">
    <location>
        <position position="241"/>
    </location>
    <ligand>
        <name>Zn(2+)</name>
        <dbReference type="ChEBI" id="CHEBI:29105"/>
    </ligand>
</feature>
<comment type="similarity">
    <text evidence="2 13">Belongs to the class-I aminoacyl-tRNA synthetase family.</text>
</comment>
<dbReference type="HAMAP" id="MF_00041">
    <property type="entry name" value="Cys_tRNA_synth"/>
    <property type="match status" value="1"/>
</dbReference>
<feature type="domain" description="Cysteinyl-tRNA ligase anticodon binding" evidence="15">
    <location>
        <begin position="388"/>
        <end position="436"/>
    </location>
</feature>
<keyword evidence="10 13" id="KW-0648">Protein biosynthesis</keyword>
<dbReference type="Gene3D" id="1.20.120.1910">
    <property type="entry name" value="Cysteine-tRNA ligase, C-terminal anti-codon recognition domain"/>
    <property type="match status" value="1"/>
</dbReference>
<dbReference type="CDD" id="cd00672">
    <property type="entry name" value="CysRS_core"/>
    <property type="match status" value="1"/>
</dbReference>
<dbReference type="RefSeq" id="WP_147043663.1">
    <property type="nucleotide sequence ID" value="NZ_BAABIR010000001.1"/>
</dbReference>
<feature type="short sequence motif" description="'KMSKS' region" evidence="13">
    <location>
        <begin position="271"/>
        <end position="275"/>
    </location>
</feature>
<proteinExistence type="inferred from homology"/>
<dbReference type="Pfam" id="PF23493">
    <property type="entry name" value="CysS_C"/>
    <property type="match status" value="1"/>
</dbReference>
<dbReference type="EC" id="6.1.1.16" evidence="13"/>
<dbReference type="Gene3D" id="3.40.50.620">
    <property type="entry name" value="HUPs"/>
    <property type="match status" value="1"/>
</dbReference>
<dbReference type="OrthoDB" id="9815130at2"/>
<evidence type="ECO:0000256" key="6">
    <source>
        <dbReference type="ARBA" id="ARBA00022723"/>
    </source>
</evidence>
<keyword evidence="6 13" id="KW-0479">Metal-binding</keyword>
<dbReference type="InterPro" id="IPR056411">
    <property type="entry name" value="CysS_C"/>
</dbReference>
<dbReference type="PRINTS" id="PR00983">
    <property type="entry name" value="TRNASYNTHCYS"/>
</dbReference>
<protein>
    <recommendedName>
        <fullName evidence="13">Cysteine--tRNA ligase</fullName>
        <ecNumber evidence="13">6.1.1.16</ecNumber>
    </recommendedName>
    <alternativeName>
        <fullName evidence="13">Cysteinyl-tRNA synthetase</fullName>
        <shortName evidence="13">CysRS</shortName>
    </alternativeName>
</protein>
<dbReference type="EMBL" id="VOQQ01000001">
    <property type="protein sequence ID" value="TXC64256.1"/>
    <property type="molecule type" value="Genomic_DNA"/>
</dbReference>
<keyword evidence="7 13" id="KW-0547">Nucleotide-binding</keyword>
<evidence type="ECO:0000256" key="10">
    <source>
        <dbReference type="ARBA" id="ARBA00022917"/>
    </source>
</evidence>
<evidence type="ECO:0000313" key="17">
    <source>
        <dbReference type="Proteomes" id="UP000321249"/>
    </source>
</evidence>
<keyword evidence="9 13" id="KW-0067">ATP-binding</keyword>
<comment type="subcellular location">
    <subcellularLocation>
        <location evidence="1 13">Cytoplasm</location>
    </subcellularLocation>
</comment>
<keyword evidence="5 13" id="KW-0436">Ligase</keyword>
<dbReference type="InterPro" id="IPR032678">
    <property type="entry name" value="tRNA-synt_1_cat_dom"/>
</dbReference>
<dbReference type="InterPro" id="IPR015803">
    <property type="entry name" value="Cys-tRNA-ligase"/>
</dbReference>
<evidence type="ECO:0000256" key="1">
    <source>
        <dbReference type="ARBA" id="ARBA00004496"/>
    </source>
</evidence>
<dbReference type="GO" id="GO:0005524">
    <property type="term" value="F:ATP binding"/>
    <property type="evidence" value="ECO:0007669"/>
    <property type="project" value="UniProtKB-UniRule"/>
</dbReference>
<gene>
    <name evidence="13" type="primary">cysS</name>
    <name evidence="16" type="ORF">FRZ32_11680</name>
</gene>
<dbReference type="GO" id="GO:0004817">
    <property type="term" value="F:cysteine-tRNA ligase activity"/>
    <property type="evidence" value="ECO:0007669"/>
    <property type="project" value="UniProtKB-UniRule"/>
</dbReference>
<dbReference type="PANTHER" id="PTHR10890:SF3">
    <property type="entry name" value="CYSTEINE--TRNA LIGASE, CYTOPLASMIC"/>
    <property type="match status" value="1"/>
</dbReference>
<dbReference type="SUPFAM" id="SSF52374">
    <property type="entry name" value="Nucleotidylyl transferase"/>
    <property type="match status" value="1"/>
</dbReference>
<dbReference type="InterPro" id="IPR009080">
    <property type="entry name" value="tRNAsynth_Ia_anticodon-bd"/>
</dbReference>
<keyword evidence="4 13" id="KW-0963">Cytoplasm</keyword>
<feature type="binding site" evidence="13">
    <location>
        <position position="212"/>
    </location>
    <ligand>
        <name>Zn(2+)</name>
        <dbReference type="ChEBI" id="CHEBI:29105"/>
    </ligand>
</feature>
<sequence>MTEIRLHDTMAREKRVFTPADPARVTMYVCGPTVYNRAHIGNARPAVVFDVLARLLRHVYGAGSLVYARNVTDVDDKIIAAAEAEGVDPSVITDRFERFYLQDMGALGVQPPTIAPHATQHIAPMIEMIRRLIDCGNAYEADGHVLFHVPSDPDYGALGRRDREAMIAGARVEVAAYKKDPADFVLWKPSPDGVIGWESPWGRGRPGWHIECSAMIEAHLGQTIDIHGGGLDLIFPHHENEIAQSRCVHAGAPLARYWVHNGFLSMAGGDKMSKSLGNVVTVADLLAQGHKGETLRLALLSAHYRQPLEWSESLIAQSKATLDRLYRQVGGTGDGPPDPGVVDALADDLNTPLALSRLAAIEDAETLRASARLLGLLGGEAKDWFQGGADARIDGLIAARLEARQRRDFAEADRIRDELAAEGIVLEDGPGGTTWRRA</sequence>
<evidence type="ECO:0000259" key="14">
    <source>
        <dbReference type="Pfam" id="PF01406"/>
    </source>
</evidence>
<evidence type="ECO:0000256" key="5">
    <source>
        <dbReference type="ARBA" id="ARBA00022598"/>
    </source>
</evidence>
<dbReference type="GO" id="GO:0005829">
    <property type="term" value="C:cytosol"/>
    <property type="evidence" value="ECO:0007669"/>
    <property type="project" value="TreeGrafter"/>
</dbReference>
<evidence type="ECO:0000256" key="7">
    <source>
        <dbReference type="ARBA" id="ARBA00022741"/>
    </source>
</evidence>
<dbReference type="NCBIfam" id="TIGR00435">
    <property type="entry name" value="cysS"/>
    <property type="match status" value="1"/>
</dbReference>
<comment type="subunit">
    <text evidence="3 13">Monomer.</text>
</comment>
<evidence type="ECO:0000256" key="8">
    <source>
        <dbReference type="ARBA" id="ARBA00022833"/>
    </source>
</evidence>
<dbReference type="GO" id="GO:0006423">
    <property type="term" value="P:cysteinyl-tRNA aminoacylation"/>
    <property type="evidence" value="ECO:0007669"/>
    <property type="project" value="UniProtKB-UniRule"/>
</dbReference>
<feature type="binding site" evidence="13">
    <location>
        <position position="237"/>
    </location>
    <ligand>
        <name>Zn(2+)</name>
        <dbReference type="ChEBI" id="CHEBI:29105"/>
    </ligand>
</feature>
<dbReference type="AlphaFoldDB" id="A0A5C6TVJ7"/>
<keyword evidence="11 13" id="KW-0030">Aminoacyl-tRNA synthetase</keyword>
<feature type="domain" description="tRNA synthetases class I catalytic" evidence="14">
    <location>
        <begin position="17"/>
        <end position="319"/>
    </location>
</feature>
<reference evidence="16 17" key="1">
    <citation type="journal article" date="2015" name="J. Microbiol.">
        <title>Sphingosinicella ginsenosidimutans sp. nov., with ginsenoside converting activity.</title>
        <authorList>
            <person name="Kim J.K."/>
            <person name="Kang M.S."/>
            <person name="Park S.C."/>
            <person name="Kim K.M."/>
            <person name="Choi K."/>
            <person name="Yoon M.H."/>
            <person name="Im W.T."/>
        </authorList>
    </citation>
    <scope>NUCLEOTIDE SEQUENCE [LARGE SCALE GENOMIC DNA]</scope>
    <source>
        <strain evidence="16 17">BS-11</strain>
    </source>
</reference>
<dbReference type="InterPro" id="IPR024909">
    <property type="entry name" value="Cys-tRNA/MSH_ligase"/>
</dbReference>
<organism evidence="16 17">
    <name type="scientific">Allosphingosinicella ginsenosidimutans</name>
    <dbReference type="NCBI Taxonomy" id="1176539"/>
    <lineage>
        <taxon>Bacteria</taxon>
        <taxon>Pseudomonadati</taxon>
        <taxon>Pseudomonadota</taxon>
        <taxon>Alphaproteobacteria</taxon>
        <taxon>Sphingomonadales</taxon>
        <taxon>Sphingomonadaceae</taxon>
        <taxon>Allosphingosinicella</taxon>
    </lineage>
</organism>
<accession>A0A5C6TVJ7</accession>
<feature type="short sequence motif" description="'HIGH' region" evidence="13">
    <location>
        <begin position="32"/>
        <end position="42"/>
    </location>
</feature>
<keyword evidence="17" id="KW-1185">Reference proteome</keyword>
<evidence type="ECO:0000256" key="12">
    <source>
        <dbReference type="ARBA" id="ARBA00047398"/>
    </source>
</evidence>
<evidence type="ECO:0000256" key="4">
    <source>
        <dbReference type="ARBA" id="ARBA00022490"/>
    </source>
</evidence>
<feature type="binding site" evidence="13">
    <location>
        <position position="274"/>
    </location>
    <ligand>
        <name>ATP</name>
        <dbReference type="ChEBI" id="CHEBI:30616"/>
    </ligand>
</feature>
<evidence type="ECO:0000256" key="9">
    <source>
        <dbReference type="ARBA" id="ARBA00022840"/>
    </source>
</evidence>
<dbReference type="Pfam" id="PF01406">
    <property type="entry name" value="tRNA-synt_1e"/>
    <property type="match status" value="1"/>
</dbReference>
<evidence type="ECO:0000313" key="16">
    <source>
        <dbReference type="EMBL" id="TXC64256.1"/>
    </source>
</evidence>
<dbReference type="FunFam" id="3.40.50.620:FF:000068">
    <property type="entry name" value="Cysteine--tRNA ligase"/>
    <property type="match status" value="1"/>
</dbReference>
<dbReference type="InterPro" id="IPR014729">
    <property type="entry name" value="Rossmann-like_a/b/a_fold"/>
</dbReference>
<dbReference type="GO" id="GO:0008270">
    <property type="term" value="F:zinc ion binding"/>
    <property type="evidence" value="ECO:0007669"/>
    <property type="project" value="UniProtKB-UniRule"/>
</dbReference>
<dbReference type="SUPFAM" id="SSF47323">
    <property type="entry name" value="Anticodon-binding domain of a subclass of class I aminoacyl-tRNA synthetases"/>
    <property type="match status" value="1"/>
</dbReference>
<comment type="caution">
    <text evidence="16">The sequence shown here is derived from an EMBL/GenBank/DDBJ whole genome shotgun (WGS) entry which is preliminary data.</text>
</comment>
<evidence type="ECO:0000259" key="15">
    <source>
        <dbReference type="Pfam" id="PF23493"/>
    </source>
</evidence>
<evidence type="ECO:0000256" key="2">
    <source>
        <dbReference type="ARBA" id="ARBA00005594"/>
    </source>
</evidence>
<comment type="cofactor">
    <cofactor evidence="13">
        <name>Zn(2+)</name>
        <dbReference type="ChEBI" id="CHEBI:29105"/>
    </cofactor>
    <text evidence="13">Binds 1 zinc ion per subunit.</text>
</comment>
<dbReference type="PANTHER" id="PTHR10890">
    <property type="entry name" value="CYSTEINYL-TRNA SYNTHETASE"/>
    <property type="match status" value="1"/>
</dbReference>
<comment type="catalytic activity">
    <reaction evidence="12 13">
        <text>tRNA(Cys) + L-cysteine + ATP = L-cysteinyl-tRNA(Cys) + AMP + diphosphate</text>
        <dbReference type="Rhea" id="RHEA:17773"/>
        <dbReference type="Rhea" id="RHEA-COMP:9661"/>
        <dbReference type="Rhea" id="RHEA-COMP:9679"/>
        <dbReference type="ChEBI" id="CHEBI:30616"/>
        <dbReference type="ChEBI" id="CHEBI:33019"/>
        <dbReference type="ChEBI" id="CHEBI:35235"/>
        <dbReference type="ChEBI" id="CHEBI:78442"/>
        <dbReference type="ChEBI" id="CHEBI:78517"/>
        <dbReference type="ChEBI" id="CHEBI:456215"/>
        <dbReference type="EC" id="6.1.1.16"/>
    </reaction>
</comment>
<evidence type="ECO:0000256" key="11">
    <source>
        <dbReference type="ARBA" id="ARBA00023146"/>
    </source>
</evidence>
<evidence type="ECO:0000256" key="13">
    <source>
        <dbReference type="HAMAP-Rule" id="MF_00041"/>
    </source>
</evidence>
<evidence type="ECO:0000256" key="3">
    <source>
        <dbReference type="ARBA" id="ARBA00011245"/>
    </source>
</evidence>
<dbReference type="Proteomes" id="UP000321249">
    <property type="component" value="Unassembled WGS sequence"/>
</dbReference>